<sequence>MDINFVKQRTFSHTVSKSGFQQSIVYNLHLPLPENSLGEDFVGHLFSQQNIPLFAYRASNGNFPSSNRKVENDLFTFVCNETNLSTSLFIDELMREKLTNFDNDLSNLPYEDVRHSIEPVLASAPSFEEQFQKLINKCSTQQLSNLIKEEAEMTEEMYSIVLARDIELNTLEKACEAYLIATTNQDANICGGHLRELSQLNTDIRVCFCFKICFKSIDKSNELHSTKVGSDFSCRMEELRQYQRNKYHSLVRTLSQNVEKSFTSKTCQFPTKKFSTNEQQHSTSLNYSQSPLFQQFSIKNIKSLKKSISFEEKISQLCINERGKSSVVGHKSESFSIYIGSQLKTRHNVRLLTCNCLSDLCFSQTFEEFSHNQNNEENEDILLNSERLHFLMNLYGRELSAAVLIVGRDPLWHIKQKTVFARLCEKSAELHFDSLEDQLKVIGEHICILLILLT</sequence>
<name>A0A8S9ZWT0_9BILA</name>
<dbReference type="GO" id="GO:0005737">
    <property type="term" value="C:cytoplasm"/>
    <property type="evidence" value="ECO:0007669"/>
    <property type="project" value="TreeGrafter"/>
</dbReference>
<evidence type="ECO:0000313" key="2">
    <source>
        <dbReference type="Proteomes" id="UP000605970"/>
    </source>
</evidence>
<gene>
    <name evidence="1" type="ORF">Mgra_00003135</name>
</gene>
<evidence type="ECO:0000313" key="1">
    <source>
        <dbReference type="EMBL" id="KAF7637391.1"/>
    </source>
</evidence>
<dbReference type="OrthoDB" id="415359at2759"/>
<dbReference type="PANTHER" id="PTHR16525:SF0">
    <property type="entry name" value="PROTEIN C12ORF4"/>
    <property type="match status" value="1"/>
</dbReference>
<organism evidence="1 2">
    <name type="scientific">Meloidogyne graminicola</name>
    <dbReference type="NCBI Taxonomy" id="189291"/>
    <lineage>
        <taxon>Eukaryota</taxon>
        <taxon>Metazoa</taxon>
        <taxon>Ecdysozoa</taxon>
        <taxon>Nematoda</taxon>
        <taxon>Chromadorea</taxon>
        <taxon>Rhabditida</taxon>
        <taxon>Tylenchina</taxon>
        <taxon>Tylenchomorpha</taxon>
        <taxon>Tylenchoidea</taxon>
        <taxon>Meloidogynidae</taxon>
        <taxon>Meloidogyninae</taxon>
        <taxon>Meloidogyne</taxon>
    </lineage>
</organism>
<protein>
    <submittedName>
        <fullName evidence="1">Uncharacterized protein</fullName>
    </submittedName>
</protein>
<dbReference type="PANTHER" id="PTHR16525">
    <property type="entry name" value="PROTEIN C12ORF4"/>
    <property type="match status" value="1"/>
</dbReference>
<comment type="caution">
    <text evidence="1">The sequence shown here is derived from an EMBL/GenBank/DDBJ whole genome shotgun (WGS) entry which is preliminary data.</text>
</comment>
<dbReference type="EMBL" id="JABEBT010000020">
    <property type="protein sequence ID" value="KAF7637391.1"/>
    <property type="molecule type" value="Genomic_DNA"/>
</dbReference>
<dbReference type="Pfam" id="PF10154">
    <property type="entry name" value="Fy-3"/>
    <property type="match status" value="1"/>
</dbReference>
<dbReference type="Proteomes" id="UP000605970">
    <property type="component" value="Unassembled WGS sequence"/>
</dbReference>
<dbReference type="AlphaFoldDB" id="A0A8S9ZWT0"/>
<reference evidence="1" key="1">
    <citation type="journal article" date="2020" name="Ecol. Evol.">
        <title>Genome structure and content of the rice root-knot nematode (Meloidogyne graminicola).</title>
        <authorList>
            <person name="Phan N.T."/>
            <person name="Danchin E.G.J."/>
            <person name="Klopp C."/>
            <person name="Perfus-Barbeoch L."/>
            <person name="Kozlowski D.K."/>
            <person name="Koutsovoulos G.D."/>
            <person name="Lopez-Roques C."/>
            <person name="Bouchez O."/>
            <person name="Zahm M."/>
            <person name="Besnard G."/>
            <person name="Bellafiore S."/>
        </authorList>
    </citation>
    <scope>NUCLEOTIDE SEQUENCE</scope>
    <source>
        <strain evidence="1">VN-18</strain>
    </source>
</reference>
<keyword evidence="2" id="KW-1185">Reference proteome</keyword>
<proteinExistence type="predicted"/>
<accession>A0A8S9ZWT0</accession>
<dbReference type="InterPro" id="IPR019311">
    <property type="entry name" value="Fy-3"/>
</dbReference>